<dbReference type="GO" id="GO:0008721">
    <property type="term" value="F:D-serine ammonia-lyase activity"/>
    <property type="evidence" value="ECO:0007669"/>
    <property type="project" value="TreeGrafter"/>
</dbReference>
<dbReference type="InterPro" id="IPR029066">
    <property type="entry name" value="PLP-binding_barrel"/>
</dbReference>
<sequence length="201" mass="21078">VANAKELGPNTPLIGQLGSRARLMTPALVLDLDALERNIERMKDFAEAHNISLRPHCKTHKSIAVARLQLEAGALGICAATLGEAEVMGGAGIPGVLVTSPVIADIKIDALMALNKQADGLMQTVDNMLNLRALAAAAGQAELSLNVVIDVDIGLHRTGASSTSEAVALVEAAVAADNLNYSGVQAYAGHIMHIEDYKERR</sequence>
<evidence type="ECO:0000313" key="2">
    <source>
        <dbReference type="EMBL" id="SVE38774.1"/>
    </source>
</evidence>
<dbReference type="SUPFAM" id="SSF51419">
    <property type="entry name" value="PLP-binding barrel"/>
    <property type="match status" value="1"/>
</dbReference>
<evidence type="ECO:0000259" key="1">
    <source>
        <dbReference type="Pfam" id="PF01168"/>
    </source>
</evidence>
<protein>
    <recommendedName>
        <fullName evidence="1">Alanine racemase N-terminal domain-containing protein</fullName>
    </recommendedName>
</protein>
<dbReference type="InterPro" id="IPR051466">
    <property type="entry name" value="D-amino_acid_metab_enzyme"/>
</dbReference>
<feature type="non-terminal residue" evidence="2">
    <location>
        <position position="1"/>
    </location>
</feature>
<feature type="non-terminal residue" evidence="2">
    <location>
        <position position="201"/>
    </location>
</feature>
<accession>A0A383D382</accession>
<dbReference type="Gene3D" id="3.20.20.10">
    <property type="entry name" value="Alanine racemase"/>
    <property type="match status" value="1"/>
</dbReference>
<gene>
    <name evidence="2" type="ORF">METZ01_LOCUS491628</name>
</gene>
<dbReference type="PANTHER" id="PTHR28004:SF2">
    <property type="entry name" value="D-SERINE DEHYDRATASE"/>
    <property type="match status" value="1"/>
</dbReference>
<feature type="domain" description="Alanine racemase N-terminal" evidence="1">
    <location>
        <begin position="31"/>
        <end position="190"/>
    </location>
</feature>
<dbReference type="AlphaFoldDB" id="A0A383D382"/>
<dbReference type="PANTHER" id="PTHR28004">
    <property type="entry name" value="ZGC:162816-RELATED"/>
    <property type="match status" value="1"/>
</dbReference>
<organism evidence="2">
    <name type="scientific">marine metagenome</name>
    <dbReference type="NCBI Taxonomy" id="408172"/>
    <lineage>
        <taxon>unclassified sequences</taxon>
        <taxon>metagenomes</taxon>
        <taxon>ecological metagenomes</taxon>
    </lineage>
</organism>
<dbReference type="GO" id="GO:0036088">
    <property type="term" value="P:D-serine catabolic process"/>
    <property type="evidence" value="ECO:0007669"/>
    <property type="project" value="TreeGrafter"/>
</dbReference>
<dbReference type="Pfam" id="PF01168">
    <property type="entry name" value="Ala_racemase_N"/>
    <property type="match status" value="1"/>
</dbReference>
<name>A0A383D382_9ZZZZ</name>
<dbReference type="EMBL" id="UINC01213827">
    <property type="protein sequence ID" value="SVE38774.1"/>
    <property type="molecule type" value="Genomic_DNA"/>
</dbReference>
<dbReference type="InterPro" id="IPR001608">
    <property type="entry name" value="Ala_racemase_N"/>
</dbReference>
<reference evidence="2" key="1">
    <citation type="submission" date="2018-05" db="EMBL/GenBank/DDBJ databases">
        <authorList>
            <person name="Lanie J.A."/>
            <person name="Ng W.-L."/>
            <person name="Kazmierczak K.M."/>
            <person name="Andrzejewski T.M."/>
            <person name="Davidsen T.M."/>
            <person name="Wayne K.J."/>
            <person name="Tettelin H."/>
            <person name="Glass J.I."/>
            <person name="Rusch D."/>
            <person name="Podicherti R."/>
            <person name="Tsui H.-C.T."/>
            <person name="Winkler M.E."/>
        </authorList>
    </citation>
    <scope>NUCLEOTIDE SEQUENCE</scope>
</reference>
<proteinExistence type="predicted"/>